<dbReference type="EMBL" id="BSUM01000001">
    <property type="protein sequence ID" value="GMA32290.1"/>
    <property type="molecule type" value="Genomic_DNA"/>
</dbReference>
<evidence type="ECO:0000256" key="1">
    <source>
        <dbReference type="ARBA" id="ARBA00009451"/>
    </source>
</evidence>
<keyword evidence="3 6" id="KW-0687">Ribonucleoprotein</keyword>
<dbReference type="InterPro" id="IPR036394">
    <property type="entry name" value="Ribosomal_uL22_sf"/>
</dbReference>
<comment type="function">
    <text evidence="4">This protein binds specifically to 23S rRNA; its binding is stimulated by other ribosomal proteins, e.g. L4, L17, and L20. It is important during the early stages of 50S assembly. It makes multiple contacts with different domains of the 23S rRNA in the assembled 50S subunit and ribosome.</text>
</comment>
<evidence type="ECO:0000256" key="7">
    <source>
        <dbReference type="RuleBase" id="RU004006"/>
    </source>
</evidence>
<keyword evidence="7" id="KW-0694">RNA-binding</keyword>
<dbReference type="SUPFAM" id="SSF54843">
    <property type="entry name" value="Ribosomal protein L22"/>
    <property type="match status" value="1"/>
</dbReference>
<gene>
    <name evidence="9" type="ORF">GCM10025875_22820</name>
</gene>
<evidence type="ECO:0000256" key="8">
    <source>
        <dbReference type="SAM" id="MobiDB-lite"/>
    </source>
</evidence>
<dbReference type="Proteomes" id="UP001157161">
    <property type="component" value="Unassembled WGS sequence"/>
</dbReference>
<dbReference type="GO" id="GO:1990904">
    <property type="term" value="C:ribonucleoprotein complex"/>
    <property type="evidence" value="ECO:0007669"/>
    <property type="project" value="UniProtKB-KW"/>
</dbReference>
<dbReference type="Pfam" id="PF00237">
    <property type="entry name" value="Ribosomal_L22"/>
    <property type="match status" value="1"/>
</dbReference>
<evidence type="ECO:0000256" key="5">
    <source>
        <dbReference type="ARBA" id="ARBA00035480"/>
    </source>
</evidence>
<organism evidence="9 10">
    <name type="scientific">Litorihabitans aurantiacus</name>
    <dbReference type="NCBI Taxonomy" id="1930061"/>
    <lineage>
        <taxon>Bacteria</taxon>
        <taxon>Bacillati</taxon>
        <taxon>Actinomycetota</taxon>
        <taxon>Actinomycetes</taxon>
        <taxon>Micrococcales</taxon>
        <taxon>Beutenbergiaceae</taxon>
        <taxon>Litorihabitans</taxon>
    </lineage>
</organism>
<feature type="compositionally biased region" description="Low complexity" evidence="8">
    <location>
        <begin position="47"/>
        <end position="63"/>
    </location>
</feature>
<accession>A0AA38CUR3</accession>
<dbReference type="GO" id="GO:0019843">
    <property type="term" value="F:rRNA binding"/>
    <property type="evidence" value="ECO:0007669"/>
    <property type="project" value="UniProtKB-KW"/>
</dbReference>
<reference evidence="9" key="1">
    <citation type="journal article" date="2014" name="Int. J. Syst. Evol. Microbiol.">
        <title>Complete genome sequence of Corynebacterium casei LMG S-19264T (=DSM 44701T), isolated from a smear-ripened cheese.</title>
        <authorList>
            <consortium name="US DOE Joint Genome Institute (JGI-PGF)"/>
            <person name="Walter F."/>
            <person name="Albersmeier A."/>
            <person name="Kalinowski J."/>
            <person name="Ruckert C."/>
        </authorList>
    </citation>
    <scope>NUCLEOTIDE SEQUENCE</scope>
    <source>
        <strain evidence="9">NBRC 112290</strain>
    </source>
</reference>
<proteinExistence type="inferred from homology"/>
<comment type="similarity">
    <text evidence="1 6">Belongs to the universal ribosomal protein uL22 family.</text>
</comment>
<dbReference type="Gene3D" id="3.90.470.10">
    <property type="entry name" value="Ribosomal protein L22/L17"/>
    <property type="match status" value="1"/>
</dbReference>
<dbReference type="GO" id="GO:0005840">
    <property type="term" value="C:ribosome"/>
    <property type="evidence" value="ECO:0007669"/>
    <property type="project" value="UniProtKB-KW"/>
</dbReference>
<evidence type="ECO:0000313" key="10">
    <source>
        <dbReference type="Proteomes" id="UP001157161"/>
    </source>
</evidence>
<evidence type="ECO:0000256" key="6">
    <source>
        <dbReference type="RuleBase" id="RU004005"/>
    </source>
</evidence>
<keyword evidence="10" id="KW-1185">Reference proteome</keyword>
<protein>
    <recommendedName>
        <fullName evidence="5">50S ribosomal protein L22</fullName>
    </recommendedName>
</protein>
<evidence type="ECO:0000313" key="9">
    <source>
        <dbReference type="EMBL" id="GMA32290.1"/>
    </source>
</evidence>
<sequence length="63" mass="6650">MRKLVSSAIANARVKADAASVRFDPSELVIAEAFVDEGPTLKRIRPRAQGAPRASSSAPATSR</sequence>
<comment type="subunit">
    <text evidence="7">Part of the 50S ribosomal subunit.</text>
</comment>
<evidence type="ECO:0000256" key="2">
    <source>
        <dbReference type="ARBA" id="ARBA00022980"/>
    </source>
</evidence>
<keyword evidence="7" id="KW-0699">rRNA-binding</keyword>
<feature type="region of interest" description="Disordered" evidence="8">
    <location>
        <begin position="42"/>
        <end position="63"/>
    </location>
</feature>
<dbReference type="InterPro" id="IPR001063">
    <property type="entry name" value="Ribosomal_uL22"/>
</dbReference>
<comment type="caution">
    <text evidence="9">The sequence shown here is derived from an EMBL/GenBank/DDBJ whole genome shotgun (WGS) entry which is preliminary data.</text>
</comment>
<keyword evidence="2 6" id="KW-0689">Ribosomal protein</keyword>
<evidence type="ECO:0000256" key="4">
    <source>
        <dbReference type="ARBA" id="ARBA00025084"/>
    </source>
</evidence>
<name>A0AA38CUR3_9MICO</name>
<dbReference type="AlphaFoldDB" id="A0AA38CUR3"/>
<reference evidence="9" key="2">
    <citation type="submission" date="2023-02" db="EMBL/GenBank/DDBJ databases">
        <authorList>
            <person name="Sun Q."/>
            <person name="Mori K."/>
        </authorList>
    </citation>
    <scope>NUCLEOTIDE SEQUENCE</scope>
    <source>
        <strain evidence="9">NBRC 112290</strain>
    </source>
</reference>
<evidence type="ECO:0000256" key="3">
    <source>
        <dbReference type="ARBA" id="ARBA00023274"/>
    </source>
</evidence>
<dbReference type="GO" id="GO:0003735">
    <property type="term" value="F:structural constituent of ribosome"/>
    <property type="evidence" value="ECO:0007669"/>
    <property type="project" value="InterPro"/>
</dbReference>
<dbReference type="GO" id="GO:0006412">
    <property type="term" value="P:translation"/>
    <property type="evidence" value="ECO:0007669"/>
    <property type="project" value="InterPro"/>
</dbReference>